<dbReference type="Pfam" id="PF01051">
    <property type="entry name" value="Rep3_N"/>
    <property type="match status" value="1"/>
</dbReference>
<name>A0A1V4DED4_9ENTE</name>
<dbReference type="InterPro" id="IPR036390">
    <property type="entry name" value="WH_DNA-bd_sf"/>
</dbReference>
<comment type="similarity">
    <text evidence="1">Belongs to the initiator RepB protein family.</text>
</comment>
<evidence type="ECO:0000313" key="3">
    <source>
        <dbReference type="EMBL" id="OPF86046.1"/>
    </source>
</evidence>
<sequence length="359" mass="41978">MTNELVKYHTELNTIPLRKFSAVEMNLFFSIVSRMREKGEKKVAFSFDQLKDLSNYKATANNRFIDDLESTYDKLMDLRFGRRSSDGLERERFVMFNEFKINGKVDTPYAEIQIHEKAIPLLNNLDEWVRYSLRQFTDLQSSYSKTMFRLLKQFRTTGYAYFSKEDFFELLDVPKSYQKNLGEIDRTVLKPIKEELTPLFRGLTIKKKYGKGRGKPVIGYQFSFKAEAKNADDFSKGQQEDLRIKLFNIEHNGDLSQKEKWVAKDKVLGLKIGTHEADFLAQKQKETKQVEEDHWKQEVLNTLQKDLINSKKNSLLEALFFKLIYSFLGCFKKGCKGKRLFSLPSSLLCTQYNLLAAIL</sequence>
<evidence type="ECO:0000259" key="2">
    <source>
        <dbReference type="Pfam" id="PF01051"/>
    </source>
</evidence>
<dbReference type="InterPro" id="IPR036388">
    <property type="entry name" value="WH-like_DNA-bd_sf"/>
</dbReference>
<dbReference type="InterPro" id="IPR000525">
    <property type="entry name" value="Initiator_Rep_WH1"/>
</dbReference>
<keyword evidence="4" id="KW-1185">Reference proteome</keyword>
<dbReference type="GO" id="GO:0003887">
    <property type="term" value="F:DNA-directed DNA polymerase activity"/>
    <property type="evidence" value="ECO:0007669"/>
    <property type="project" value="InterPro"/>
</dbReference>
<dbReference type="SUPFAM" id="SSF46785">
    <property type="entry name" value="Winged helix' DNA-binding domain"/>
    <property type="match status" value="1"/>
</dbReference>
<evidence type="ECO:0000256" key="1">
    <source>
        <dbReference type="ARBA" id="ARBA00038283"/>
    </source>
</evidence>
<dbReference type="Gene3D" id="1.10.10.10">
    <property type="entry name" value="Winged helix-like DNA-binding domain superfamily/Winged helix DNA-binding domain"/>
    <property type="match status" value="2"/>
</dbReference>
<gene>
    <name evidence="3" type="ORF">BW731_12340</name>
</gene>
<evidence type="ECO:0000313" key="4">
    <source>
        <dbReference type="Proteomes" id="UP000189970"/>
    </source>
</evidence>
<dbReference type="AlphaFoldDB" id="A0A1V4DED4"/>
<dbReference type="GO" id="GO:0006270">
    <property type="term" value="P:DNA replication initiation"/>
    <property type="evidence" value="ECO:0007669"/>
    <property type="project" value="InterPro"/>
</dbReference>
<dbReference type="Proteomes" id="UP000189970">
    <property type="component" value="Unassembled WGS sequence"/>
</dbReference>
<reference evidence="3 4" key="1">
    <citation type="submission" date="2017-02" db="EMBL/GenBank/DDBJ databases">
        <title>Vagococcus cremeus sp. nov., isolated from the small intestine of a marten, Martes flavigula.</title>
        <authorList>
            <person name="Tak E.J."/>
            <person name="Bae J.-W."/>
        </authorList>
    </citation>
    <scope>NUCLEOTIDE SEQUENCE [LARGE SCALE GENOMIC DNA]</scope>
    <source>
        <strain evidence="3 4">D7T301</strain>
    </source>
</reference>
<protein>
    <submittedName>
        <fullName evidence="3">Plasmid replication initiation protein</fullName>
    </submittedName>
</protein>
<dbReference type="Pfam" id="PF21205">
    <property type="entry name" value="Rep3_C"/>
    <property type="match status" value="1"/>
</dbReference>
<accession>A0A1V4DED4</accession>
<proteinExistence type="inferred from homology"/>
<organism evidence="3 4">
    <name type="scientific">Vagococcus martis</name>
    <dbReference type="NCBI Taxonomy" id="1768210"/>
    <lineage>
        <taxon>Bacteria</taxon>
        <taxon>Bacillati</taxon>
        <taxon>Bacillota</taxon>
        <taxon>Bacilli</taxon>
        <taxon>Lactobacillales</taxon>
        <taxon>Enterococcaceae</taxon>
        <taxon>Vagococcus</taxon>
    </lineage>
</organism>
<feature type="domain" description="Initiator Rep protein WH1" evidence="2">
    <location>
        <begin position="6"/>
        <end position="152"/>
    </location>
</feature>
<dbReference type="EMBL" id="MVAB01000003">
    <property type="protein sequence ID" value="OPF86046.1"/>
    <property type="molecule type" value="Genomic_DNA"/>
</dbReference>
<comment type="caution">
    <text evidence="3">The sequence shown here is derived from an EMBL/GenBank/DDBJ whole genome shotgun (WGS) entry which is preliminary data.</text>
</comment>